<feature type="domain" description="Prepilin type IV endopeptidase peptidase" evidence="4">
    <location>
        <begin position="15"/>
        <end position="126"/>
    </location>
</feature>
<dbReference type="PANTHER" id="PTHR30487:SF0">
    <property type="entry name" value="PREPILIN LEADER PEPTIDASE_N-METHYLTRANSFERASE-RELATED"/>
    <property type="match status" value="1"/>
</dbReference>
<dbReference type="InterPro" id="IPR000045">
    <property type="entry name" value="Prepilin_IV_endopep_pep"/>
</dbReference>
<evidence type="ECO:0000256" key="2">
    <source>
        <dbReference type="RuleBase" id="RU003793"/>
    </source>
</evidence>
<dbReference type="EMBL" id="JWSZ01000014">
    <property type="protein sequence ID" value="KIC56971.1"/>
    <property type="molecule type" value="Genomic_DNA"/>
</dbReference>
<dbReference type="GO" id="GO:0005886">
    <property type="term" value="C:plasma membrane"/>
    <property type="evidence" value="ECO:0007669"/>
    <property type="project" value="TreeGrafter"/>
</dbReference>
<evidence type="ECO:0000313" key="5">
    <source>
        <dbReference type="EMBL" id="KIC56971.1"/>
    </source>
</evidence>
<evidence type="ECO:0000259" key="4">
    <source>
        <dbReference type="Pfam" id="PF01478"/>
    </source>
</evidence>
<keyword evidence="3" id="KW-0812">Transmembrane</keyword>
<accession>A0A0B4CRF3</accession>
<feature type="transmembrane region" description="Helical" evidence="3">
    <location>
        <begin position="6"/>
        <end position="26"/>
    </location>
</feature>
<dbReference type="Gene3D" id="1.20.120.1220">
    <property type="match status" value="1"/>
</dbReference>
<dbReference type="InterPro" id="IPR014032">
    <property type="entry name" value="Peptidase_A24A_bac"/>
</dbReference>
<reference evidence="5 6" key="1">
    <citation type="submission" date="2014-12" db="EMBL/GenBank/DDBJ databases">
        <title>Genome sequencing of Microbacterium hominis TPW29.</title>
        <authorList>
            <person name="Tan P.W."/>
            <person name="Chan K.-G."/>
        </authorList>
    </citation>
    <scope>NUCLEOTIDE SEQUENCE [LARGE SCALE GENOMIC DNA]</scope>
    <source>
        <strain evidence="5 6">TPW29</strain>
    </source>
</reference>
<keyword evidence="3" id="KW-1133">Transmembrane helix</keyword>
<dbReference type="PRINTS" id="PR00864">
    <property type="entry name" value="PREPILNPTASE"/>
</dbReference>
<protein>
    <submittedName>
        <fullName evidence="5">Peptidase A24</fullName>
    </submittedName>
</protein>
<keyword evidence="3" id="KW-0472">Membrane</keyword>
<feature type="transmembrane region" description="Helical" evidence="3">
    <location>
        <begin position="38"/>
        <end position="59"/>
    </location>
</feature>
<proteinExistence type="inferred from homology"/>
<feature type="transmembrane region" description="Helical" evidence="3">
    <location>
        <begin position="95"/>
        <end position="128"/>
    </location>
</feature>
<dbReference type="Proteomes" id="UP000031202">
    <property type="component" value="Unassembled WGS sequence"/>
</dbReference>
<dbReference type="RefSeq" id="WP_039416398.1">
    <property type="nucleotide sequence ID" value="NZ_JWSZ01000014.1"/>
</dbReference>
<dbReference type="Pfam" id="PF01478">
    <property type="entry name" value="Peptidase_A24"/>
    <property type="match status" value="1"/>
</dbReference>
<dbReference type="AlphaFoldDB" id="A0A0B4CRF3"/>
<gene>
    <name evidence="5" type="ORF">RM52_11935</name>
</gene>
<name>A0A0B4CRF3_9MICO</name>
<organism evidence="5 6">
    <name type="scientific">Microbacterium hominis</name>
    <dbReference type="NCBI Taxonomy" id="162426"/>
    <lineage>
        <taxon>Bacteria</taxon>
        <taxon>Bacillati</taxon>
        <taxon>Actinomycetota</taxon>
        <taxon>Actinomycetes</taxon>
        <taxon>Micrococcales</taxon>
        <taxon>Microbacteriaceae</taxon>
        <taxon>Microbacterium</taxon>
    </lineage>
</organism>
<evidence type="ECO:0000256" key="1">
    <source>
        <dbReference type="ARBA" id="ARBA00005801"/>
    </source>
</evidence>
<comment type="caution">
    <text evidence="5">The sequence shown here is derived from an EMBL/GenBank/DDBJ whole genome shotgun (WGS) entry which is preliminary data.</text>
</comment>
<dbReference type="GO" id="GO:0006465">
    <property type="term" value="P:signal peptide processing"/>
    <property type="evidence" value="ECO:0007669"/>
    <property type="project" value="TreeGrafter"/>
</dbReference>
<evidence type="ECO:0000256" key="3">
    <source>
        <dbReference type="SAM" id="Phobius"/>
    </source>
</evidence>
<dbReference type="GO" id="GO:0004190">
    <property type="term" value="F:aspartic-type endopeptidase activity"/>
    <property type="evidence" value="ECO:0007669"/>
    <property type="project" value="InterPro"/>
</dbReference>
<dbReference type="PANTHER" id="PTHR30487">
    <property type="entry name" value="TYPE 4 PREPILIN-LIKE PROTEINS LEADER PEPTIDE-PROCESSING ENZYME"/>
    <property type="match status" value="1"/>
</dbReference>
<feature type="transmembrane region" description="Helical" evidence="3">
    <location>
        <begin position="65"/>
        <end position="83"/>
    </location>
</feature>
<dbReference type="InterPro" id="IPR050882">
    <property type="entry name" value="Prepilin_peptidase/N-MTase"/>
</dbReference>
<sequence length="159" mass="16028">MADPATILAASAYLVAAVAGVVLTVVDVRTHRLPNRIVLPALIVTIALLAASCAFGAPWAALVRALGAGAALFVFFALLRVAGRGAIGGGDVKLAALVGVLLGWVGWSAVLLGVVAAFLAAGIVAIVLLAARRATRSTRIPFGPFLVIGTWIGVLADLV</sequence>
<evidence type="ECO:0000313" key="6">
    <source>
        <dbReference type="Proteomes" id="UP000031202"/>
    </source>
</evidence>
<comment type="similarity">
    <text evidence="1 2">Belongs to the peptidase A24 family.</text>
</comment>